<name>A0A835RPV2_VANPL</name>
<dbReference type="Proteomes" id="UP000636800">
    <property type="component" value="Chromosome 1"/>
</dbReference>
<sequence length="104" mass="11302">MVVLIPFTYKHSKMLTTFARAIVEGLPDQMVANIALEQGISLMDDDCRTTGLLFDEVDPDINLVKGRGGALLREKMVEAASISLLWSPMRRVKLGLGGSGLAVQ</sequence>
<comment type="caution">
    <text evidence="1">The sequence shown here is derived from an EMBL/GenBank/DDBJ whole genome shotgun (WGS) entry which is preliminary data.</text>
</comment>
<dbReference type="GO" id="GO:0004751">
    <property type="term" value="F:ribose-5-phosphate isomerase activity"/>
    <property type="evidence" value="ECO:0007669"/>
    <property type="project" value="InterPro"/>
</dbReference>
<accession>A0A835RPV2</accession>
<dbReference type="AlphaFoldDB" id="A0A835RPV2"/>
<evidence type="ECO:0000313" key="1">
    <source>
        <dbReference type="EMBL" id="KAG0496280.1"/>
    </source>
</evidence>
<dbReference type="EMBL" id="JADCNL010000001">
    <property type="protein sequence ID" value="KAG0496280.1"/>
    <property type="molecule type" value="Genomic_DNA"/>
</dbReference>
<evidence type="ECO:0000313" key="2">
    <source>
        <dbReference type="Proteomes" id="UP000636800"/>
    </source>
</evidence>
<keyword evidence="2" id="KW-1185">Reference proteome</keyword>
<dbReference type="Pfam" id="PF06026">
    <property type="entry name" value="Rib_5-P_isom_A"/>
    <property type="match status" value="1"/>
</dbReference>
<dbReference type="GO" id="GO:0009052">
    <property type="term" value="P:pentose-phosphate shunt, non-oxidative branch"/>
    <property type="evidence" value="ECO:0007669"/>
    <property type="project" value="InterPro"/>
</dbReference>
<dbReference type="OrthoDB" id="1924823at2759"/>
<dbReference type="Gene3D" id="3.40.50.1360">
    <property type="match status" value="1"/>
</dbReference>
<reference evidence="1 2" key="1">
    <citation type="journal article" date="2020" name="Nat. Food">
        <title>A phased Vanilla planifolia genome enables genetic improvement of flavour and production.</title>
        <authorList>
            <person name="Hasing T."/>
            <person name="Tang H."/>
            <person name="Brym M."/>
            <person name="Khazi F."/>
            <person name="Huang T."/>
            <person name="Chambers A.H."/>
        </authorList>
    </citation>
    <scope>NUCLEOTIDE SEQUENCE [LARGE SCALE GENOMIC DNA]</scope>
    <source>
        <tissue evidence="1">Leaf</tissue>
    </source>
</reference>
<organism evidence="1 2">
    <name type="scientific">Vanilla planifolia</name>
    <name type="common">Vanilla</name>
    <dbReference type="NCBI Taxonomy" id="51239"/>
    <lineage>
        <taxon>Eukaryota</taxon>
        <taxon>Viridiplantae</taxon>
        <taxon>Streptophyta</taxon>
        <taxon>Embryophyta</taxon>
        <taxon>Tracheophyta</taxon>
        <taxon>Spermatophyta</taxon>
        <taxon>Magnoliopsida</taxon>
        <taxon>Liliopsida</taxon>
        <taxon>Asparagales</taxon>
        <taxon>Orchidaceae</taxon>
        <taxon>Vanilloideae</taxon>
        <taxon>Vanilleae</taxon>
        <taxon>Vanilla</taxon>
    </lineage>
</organism>
<gene>
    <name evidence="1" type="ORF">HPP92_000971</name>
</gene>
<dbReference type="InterPro" id="IPR004788">
    <property type="entry name" value="Ribose5P_isomerase_type_A"/>
</dbReference>
<proteinExistence type="predicted"/>
<protein>
    <submittedName>
        <fullName evidence="1">Uncharacterized protein</fullName>
    </submittedName>
</protein>